<evidence type="ECO:0000313" key="3">
    <source>
        <dbReference type="EMBL" id="CAF4274675.1"/>
    </source>
</evidence>
<feature type="compositionally biased region" description="Polar residues" evidence="1">
    <location>
        <begin position="31"/>
        <end position="44"/>
    </location>
</feature>
<feature type="compositionally biased region" description="Polar residues" evidence="1">
    <location>
        <begin position="1"/>
        <end position="10"/>
    </location>
</feature>
<feature type="non-terminal residue" evidence="2">
    <location>
        <position position="1"/>
    </location>
</feature>
<evidence type="ECO:0000313" key="4">
    <source>
        <dbReference type="Proteomes" id="UP000677228"/>
    </source>
</evidence>
<dbReference type="Proteomes" id="UP000677228">
    <property type="component" value="Unassembled WGS sequence"/>
</dbReference>
<organism evidence="2 4">
    <name type="scientific">Didymodactylos carnosus</name>
    <dbReference type="NCBI Taxonomy" id="1234261"/>
    <lineage>
        <taxon>Eukaryota</taxon>
        <taxon>Metazoa</taxon>
        <taxon>Spiralia</taxon>
        <taxon>Gnathifera</taxon>
        <taxon>Rotifera</taxon>
        <taxon>Eurotatoria</taxon>
        <taxon>Bdelloidea</taxon>
        <taxon>Philodinida</taxon>
        <taxon>Philodinidae</taxon>
        <taxon>Didymodactylos</taxon>
    </lineage>
</organism>
<feature type="region of interest" description="Disordered" evidence="1">
    <location>
        <begin position="1"/>
        <end position="54"/>
    </location>
</feature>
<name>A0A8S2FKU8_9BILA</name>
<comment type="caution">
    <text evidence="2">The sequence shown here is derived from an EMBL/GenBank/DDBJ whole genome shotgun (WGS) entry which is preliminary data.</text>
</comment>
<evidence type="ECO:0000256" key="1">
    <source>
        <dbReference type="SAM" id="MobiDB-lite"/>
    </source>
</evidence>
<accession>A0A8S2FKU8</accession>
<sequence>VKSNTVTSLAVTKKTTTTSKSRKKPLDESTVETTTIPSDSNDLTGSDLVETLNS</sequence>
<reference evidence="2" key="1">
    <citation type="submission" date="2021-02" db="EMBL/GenBank/DDBJ databases">
        <authorList>
            <person name="Nowell W R."/>
        </authorList>
    </citation>
    <scope>NUCLEOTIDE SEQUENCE</scope>
</reference>
<dbReference type="EMBL" id="CAJNOK010032500">
    <property type="protein sequence ID" value="CAF1484671.1"/>
    <property type="molecule type" value="Genomic_DNA"/>
</dbReference>
<protein>
    <submittedName>
        <fullName evidence="2">Uncharacterized protein</fullName>
    </submittedName>
</protein>
<evidence type="ECO:0000313" key="2">
    <source>
        <dbReference type="EMBL" id="CAF1484671.1"/>
    </source>
</evidence>
<proteinExistence type="predicted"/>
<gene>
    <name evidence="2" type="ORF">OVA965_LOCUS36223</name>
    <name evidence="3" type="ORF">TMI583_LOCUS37226</name>
</gene>
<dbReference type="AlphaFoldDB" id="A0A8S2FKU8"/>
<dbReference type="Proteomes" id="UP000682733">
    <property type="component" value="Unassembled WGS sequence"/>
</dbReference>
<dbReference type="EMBL" id="CAJOBA010054444">
    <property type="protein sequence ID" value="CAF4274675.1"/>
    <property type="molecule type" value="Genomic_DNA"/>
</dbReference>